<dbReference type="InterPro" id="IPR028098">
    <property type="entry name" value="Glyco_trans_4-like_N"/>
</dbReference>
<gene>
    <name evidence="5" type="ORF">D3P08_13360</name>
</gene>
<keyword evidence="6" id="KW-1185">Reference proteome</keyword>
<evidence type="ECO:0000259" key="3">
    <source>
        <dbReference type="Pfam" id="PF00534"/>
    </source>
</evidence>
<dbReference type="PANTHER" id="PTHR12526">
    <property type="entry name" value="GLYCOSYLTRANSFERASE"/>
    <property type="match status" value="1"/>
</dbReference>
<dbReference type="Pfam" id="PF00534">
    <property type="entry name" value="Glycos_transf_1"/>
    <property type="match status" value="1"/>
</dbReference>
<keyword evidence="1" id="KW-0328">Glycosyltransferase</keyword>
<organism evidence="5 6">
    <name type="scientific">Paenibacillus nanensis</name>
    <dbReference type="NCBI Taxonomy" id="393251"/>
    <lineage>
        <taxon>Bacteria</taxon>
        <taxon>Bacillati</taxon>
        <taxon>Bacillota</taxon>
        <taxon>Bacilli</taxon>
        <taxon>Bacillales</taxon>
        <taxon>Paenibacillaceae</taxon>
        <taxon>Paenibacillus</taxon>
    </lineage>
</organism>
<evidence type="ECO:0000256" key="1">
    <source>
        <dbReference type="ARBA" id="ARBA00022676"/>
    </source>
</evidence>
<evidence type="ECO:0000313" key="5">
    <source>
        <dbReference type="EMBL" id="RIX52456.1"/>
    </source>
</evidence>
<dbReference type="Proteomes" id="UP000266482">
    <property type="component" value="Unassembled WGS sequence"/>
</dbReference>
<dbReference type="RefSeq" id="WP_119600182.1">
    <property type="nucleotide sequence ID" value="NZ_QXQA01000007.1"/>
</dbReference>
<proteinExistence type="predicted"/>
<comment type="caution">
    <text evidence="5">The sequence shown here is derived from an EMBL/GenBank/DDBJ whole genome shotgun (WGS) entry which is preliminary data.</text>
</comment>
<dbReference type="SUPFAM" id="SSF53756">
    <property type="entry name" value="UDP-Glycosyltransferase/glycogen phosphorylase"/>
    <property type="match status" value="1"/>
</dbReference>
<dbReference type="Pfam" id="PF13439">
    <property type="entry name" value="Glyco_transf_4"/>
    <property type="match status" value="1"/>
</dbReference>
<dbReference type="AlphaFoldDB" id="A0A3A1UXM5"/>
<evidence type="ECO:0000256" key="2">
    <source>
        <dbReference type="ARBA" id="ARBA00022679"/>
    </source>
</evidence>
<dbReference type="PANTHER" id="PTHR12526:SF629">
    <property type="entry name" value="TEICHURONIC ACID BIOSYNTHESIS GLYCOSYLTRANSFERASE TUAH-RELATED"/>
    <property type="match status" value="1"/>
</dbReference>
<dbReference type="OrthoDB" id="9813214at2"/>
<reference evidence="5 6" key="1">
    <citation type="submission" date="2018-09" db="EMBL/GenBank/DDBJ databases">
        <title>Paenibacillus aracenensis nov. sp. isolated from a cave in southern Spain.</title>
        <authorList>
            <person name="Jurado V."/>
            <person name="Gutierrez-Patricio S."/>
            <person name="Gonzalez-Pimentel J.L."/>
            <person name="Miller A.Z."/>
            <person name="Laiz L."/>
            <person name="Saiz-Jimenez C."/>
        </authorList>
    </citation>
    <scope>NUCLEOTIDE SEQUENCE [LARGE SCALE GENOMIC DNA]</scope>
    <source>
        <strain evidence="5 6">DSM 22867</strain>
    </source>
</reference>
<keyword evidence="2 5" id="KW-0808">Transferase</keyword>
<accession>A0A3A1UXM5</accession>
<evidence type="ECO:0000313" key="6">
    <source>
        <dbReference type="Proteomes" id="UP000266482"/>
    </source>
</evidence>
<dbReference type="EMBL" id="QXQA01000007">
    <property type="protein sequence ID" value="RIX52456.1"/>
    <property type="molecule type" value="Genomic_DNA"/>
</dbReference>
<evidence type="ECO:0000259" key="4">
    <source>
        <dbReference type="Pfam" id="PF13439"/>
    </source>
</evidence>
<dbReference type="InterPro" id="IPR001296">
    <property type="entry name" value="Glyco_trans_1"/>
</dbReference>
<feature type="domain" description="Glycosyltransferase subfamily 4-like N-terminal" evidence="4">
    <location>
        <begin position="17"/>
        <end position="187"/>
    </location>
</feature>
<dbReference type="GO" id="GO:0016757">
    <property type="term" value="F:glycosyltransferase activity"/>
    <property type="evidence" value="ECO:0007669"/>
    <property type="project" value="UniProtKB-KW"/>
</dbReference>
<dbReference type="Gene3D" id="3.40.50.2000">
    <property type="entry name" value="Glycogen Phosphorylase B"/>
    <property type="match status" value="2"/>
</dbReference>
<name>A0A3A1UXM5_9BACL</name>
<feature type="domain" description="Glycosyl transferase family 1" evidence="3">
    <location>
        <begin position="314"/>
        <end position="374"/>
    </location>
</feature>
<protein>
    <submittedName>
        <fullName evidence="5">Glycosyltransferase</fullName>
    </submittedName>
</protein>
<sequence length="397" mass="44966">MKICKLIRRHSFLDVRVFQKEARSLAALGHEVVVMAPRFDGRLLDVNRSPLRNTEFKPEAFMHHGVHVVTYRARIAPPNPKAMLQDIYGGTLHYRLDALMDKAIGIGADVYHAHEPETLYEAVQAKRALRKQGKDVKVVFDAHELEADTSLLRALMQETDRLITVSDSIASIYASRYPQVPVTLIYNSPRLGADPSKEAAPPPFSAERPFTIGYEGQITREKGNPYRMLDILNKMTDAGLHVRFKILGKIMITVNSERMNLERQFKADPRIEYGWASYDSLGEQWNDVDAGFIYFKLNTPNRKYALPNKLFSLMNSGVPIVVNDAPAMGAVINKAECGIVIPNPLPSADAYAEQFAKLYHDRELLAAMGRRARAVMQEEYGWERMEERLKTLYEGLS</sequence>